<feature type="domain" description="DUF2760" evidence="2">
    <location>
        <begin position="74"/>
        <end position="196"/>
    </location>
</feature>
<protein>
    <recommendedName>
        <fullName evidence="2">DUF2760 domain-containing protein</fullName>
    </recommendedName>
</protein>
<dbReference type="STRING" id="349521.HCH_03651"/>
<dbReference type="HOGENOM" id="CLU_074059_1_0_6"/>
<dbReference type="InterPro" id="IPR021212">
    <property type="entry name" value="DUF2760"/>
</dbReference>
<organism evidence="3 4">
    <name type="scientific">Hahella chejuensis (strain KCTC 2396)</name>
    <dbReference type="NCBI Taxonomy" id="349521"/>
    <lineage>
        <taxon>Bacteria</taxon>
        <taxon>Pseudomonadati</taxon>
        <taxon>Pseudomonadota</taxon>
        <taxon>Gammaproteobacteria</taxon>
        <taxon>Oceanospirillales</taxon>
        <taxon>Hahellaceae</taxon>
        <taxon>Hahella</taxon>
    </lineage>
</organism>
<evidence type="ECO:0000259" key="2">
    <source>
        <dbReference type="Pfam" id="PF10816"/>
    </source>
</evidence>
<gene>
    <name evidence="3" type="ordered locus">HCH_03651</name>
</gene>
<dbReference type="Proteomes" id="UP000000238">
    <property type="component" value="Chromosome"/>
</dbReference>
<dbReference type="EMBL" id="CP000155">
    <property type="protein sequence ID" value="ABC30391.1"/>
    <property type="molecule type" value="Genomic_DNA"/>
</dbReference>
<keyword evidence="4" id="KW-1185">Reference proteome</keyword>
<evidence type="ECO:0000256" key="1">
    <source>
        <dbReference type="SAM" id="MobiDB-lite"/>
    </source>
</evidence>
<evidence type="ECO:0000313" key="4">
    <source>
        <dbReference type="Proteomes" id="UP000000238"/>
    </source>
</evidence>
<name>Q2SG33_HAHCH</name>
<feature type="compositionally biased region" description="Low complexity" evidence="1">
    <location>
        <begin position="43"/>
        <end position="52"/>
    </location>
</feature>
<feature type="compositionally biased region" description="Basic and acidic residues" evidence="1">
    <location>
        <begin position="53"/>
        <end position="63"/>
    </location>
</feature>
<dbReference type="eggNOG" id="ENOG5032SHU">
    <property type="taxonomic scope" value="Bacteria"/>
</dbReference>
<proteinExistence type="predicted"/>
<evidence type="ECO:0000313" key="3">
    <source>
        <dbReference type="EMBL" id="ABC30391.1"/>
    </source>
</evidence>
<dbReference type="KEGG" id="hch:HCH_03651"/>
<reference evidence="3 4" key="1">
    <citation type="journal article" date="2005" name="Nucleic Acids Res.">
        <title>Genomic blueprint of Hahella chejuensis, a marine microbe producing an algicidal agent.</title>
        <authorList>
            <person name="Jeong H."/>
            <person name="Yim J.H."/>
            <person name="Lee C."/>
            <person name="Choi S.-H."/>
            <person name="Park Y.K."/>
            <person name="Yoon S.H."/>
            <person name="Hur C.-G."/>
            <person name="Kang H.-Y."/>
            <person name="Kim D."/>
            <person name="Lee H.H."/>
            <person name="Park K.H."/>
            <person name="Park S.-H."/>
            <person name="Park H.-S."/>
            <person name="Lee H.K."/>
            <person name="Oh T.K."/>
            <person name="Kim J.F."/>
        </authorList>
    </citation>
    <scope>NUCLEOTIDE SEQUENCE [LARGE SCALE GENOMIC DNA]</scope>
    <source>
        <strain evidence="3 4">KCTC 2396</strain>
    </source>
</reference>
<feature type="region of interest" description="Disordered" evidence="1">
    <location>
        <begin position="42"/>
        <end position="70"/>
    </location>
</feature>
<dbReference type="RefSeq" id="WP_011397459.1">
    <property type="nucleotide sequence ID" value="NC_007645.1"/>
</dbReference>
<dbReference type="AlphaFoldDB" id="Q2SG33"/>
<dbReference type="OrthoDB" id="21395at2"/>
<sequence length="197" mass="21258">MNLNLTAMPTTIDLLHLGLAVFAIIFLAAWLSARKNAKSQSIAAQPAPQPVEKPAEPAPEVKPEPVNPFKDSTPDSALQLLALLQQNARFIDFLKEDLAGFSDADIGAAARVVHEGGQKTLNEYFTLAPLRQEEEETRVTLPEGFNASEVRLTGNVAGKAPFIGVLVHRGWKAVDVKLPKLAKEHDAAIIAPAEVEL</sequence>
<dbReference type="Pfam" id="PF10816">
    <property type="entry name" value="DUF2760"/>
    <property type="match status" value="1"/>
</dbReference>
<accession>Q2SG33</accession>